<accession>A0ABS1DHX0</accession>
<sequence>MRRFLPALLAGLLLAGGLVQPVAAFERAVIESVVAVLRPEPAQQAEPQAGPQYRPLEPEGSAVALAHGLFVTANHVLGPGDRALLRLDDGRVFEAKVTARAPAADLAILESAAPARPMQWGEPPLLGDRVCAVGNAFGLGISASCGVVSKKNVTHAGFNPVEDFLQTDAAANPGMSGGALVNEKGKLVGILSAILTQGADANIGVNFAVSAELTRRVVADLKDDGSFTRPSIGASLQGQPRLEPRSQAGARVAAVTPESPAAQAGMQPGDLLIELAGRPVQRPSDAVAALALAERGSTIEAVVQRDDGQATLEIELPSS</sequence>
<reference evidence="6 7" key="1">
    <citation type="journal article" date="2020" name="Microorganisms">
        <title>Osmotic Adaptation and Compatible Solute Biosynthesis of Phototrophic Bacteria as Revealed from Genome Analyses.</title>
        <authorList>
            <person name="Imhoff J.F."/>
            <person name="Rahn T."/>
            <person name="Kunzel S."/>
            <person name="Keller A."/>
            <person name="Neulinger S.C."/>
        </authorList>
    </citation>
    <scope>NUCLEOTIDE SEQUENCE [LARGE SCALE GENOMIC DNA]</scope>
    <source>
        <strain evidence="6 7">DSM 9895</strain>
    </source>
</reference>
<dbReference type="InterPro" id="IPR036034">
    <property type="entry name" value="PDZ_sf"/>
</dbReference>
<dbReference type="EMBL" id="NRRL01000065">
    <property type="protein sequence ID" value="MBK1669883.1"/>
    <property type="molecule type" value="Genomic_DNA"/>
</dbReference>
<dbReference type="Pfam" id="PF13365">
    <property type="entry name" value="Trypsin_2"/>
    <property type="match status" value="1"/>
</dbReference>
<dbReference type="Gene3D" id="2.30.42.10">
    <property type="match status" value="1"/>
</dbReference>
<protein>
    <recommendedName>
        <fullName evidence="5">PDZ domain-containing protein</fullName>
    </recommendedName>
</protein>
<feature type="chain" id="PRO_5047367526" description="PDZ domain-containing protein" evidence="4">
    <location>
        <begin position="25"/>
        <end position="319"/>
    </location>
</feature>
<feature type="region of interest" description="Disordered" evidence="3">
    <location>
        <begin position="229"/>
        <end position="251"/>
    </location>
</feature>
<evidence type="ECO:0000313" key="6">
    <source>
        <dbReference type="EMBL" id="MBK1669883.1"/>
    </source>
</evidence>
<organism evidence="6 7">
    <name type="scientific">Rhodovibrio sodomensis</name>
    <dbReference type="NCBI Taxonomy" id="1088"/>
    <lineage>
        <taxon>Bacteria</taxon>
        <taxon>Pseudomonadati</taxon>
        <taxon>Pseudomonadota</taxon>
        <taxon>Alphaproteobacteria</taxon>
        <taxon>Rhodospirillales</taxon>
        <taxon>Rhodovibrionaceae</taxon>
        <taxon>Rhodovibrio</taxon>
    </lineage>
</organism>
<feature type="domain" description="PDZ" evidence="5">
    <location>
        <begin position="216"/>
        <end position="307"/>
    </location>
</feature>
<dbReference type="InterPro" id="IPR001478">
    <property type="entry name" value="PDZ"/>
</dbReference>
<dbReference type="InterPro" id="IPR041489">
    <property type="entry name" value="PDZ_6"/>
</dbReference>
<dbReference type="PANTHER" id="PTHR43343:SF3">
    <property type="entry name" value="PROTEASE DO-LIKE 8, CHLOROPLASTIC"/>
    <property type="match status" value="1"/>
</dbReference>
<evidence type="ECO:0000259" key="5">
    <source>
        <dbReference type="PROSITE" id="PS50106"/>
    </source>
</evidence>
<evidence type="ECO:0000256" key="3">
    <source>
        <dbReference type="SAM" id="MobiDB-lite"/>
    </source>
</evidence>
<dbReference type="PANTHER" id="PTHR43343">
    <property type="entry name" value="PEPTIDASE S12"/>
    <property type="match status" value="1"/>
</dbReference>
<evidence type="ECO:0000256" key="1">
    <source>
        <dbReference type="ARBA" id="ARBA00022670"/>
    </source>
</evidence>
<dbReference type="InterPro" id="IPR001940">
    <property type="entry name" value="Peptidase_S1C"/>
</dbReference>
<keyword evidence="4" id="KW-0732">Signal</keyword>
<dbReference type="Proteomes" id="UP001296873">
    <property type="component" value="Unassembled WGS sequence"/>
</dbReference>
<dbReference type="Pfam" id="PF17820">
    <property type="entry name" value="PDZ_6"/>
    <property type="match status" value="1"/>
</dbReference>
<evidence type="ECO:0000256" key="2">
    <source>
        <dbReference type="ARBA" id="ARBA00022801"/>
    </source>
</evidence>
<dbReference type="Gene3D" id="2.40.10.120">
    <property type="match status" value="1"/>
</dbReference>
<dbReference type="SUPFAM" id="SSF50156">
    <property type="entry name" value="PDZ domain-like"/>
    <property type="match status" value="1"/>
</dbReference>
<gene>
    <name evidence="6" type="ORF">CKO28_17750</name>
</gene>
<keyword evidence="2" id="KW-0378">Hydrolase</keyword>
<dbReference type="RefSeq" id="WP_200342228.1">
    <property type="nucleotide sequence ID" value="NZ_NRRL01000065.1"/>
</dbReference>
<keyword evidence="1" id="KW-0645">Protease</keyword>
<name>A0ABS1DHX0_9PROT</name>
<dbReference type="SUPFAM" id="SSF50494">
    <property type="entry name" value="Trypsin-like serine proteases"/>
    <property type="match status" value="1"/>
</dbReference>
<proteinExistence type="predicted"/>
<dbReference type="SMART" id="SM00228">
    <property type="entry name" value="PDZ"/>
    <property type="match status" value="1"/>
</dbReference>
<dbReference type="PROSITE" id="PS50106">
    <property type="entry name" value="PDZ"/>
    <property type="match status" value="1"/>
</dbReference>
<evidence type="ECO:0000256" key="4">
    <source>
        <dbReference type="SAM" id="SignalP"/>
    </source>
</evidence>
<dbReference type="InterPro" id="IPR009003">
    <property type="entry name" value="Peptidase_S1_PA"/>
</dbReference>
<dbReference type="InterPro" id="IPR051201">
    <property type="entry name" value="Chloro_Bact_Ser_Proteases"/>
</dbReference>
<comment type="caution">
    <text evidence="6">The sequence shown here is derived from an EMBL/GenBank/DDBJ whole genome shotgun (WGS) entry which is preliminary data.</text>
</comment>
<dbReference type="PRINTS" id="PR00834">
    <property type="entry name" value="PROTEASES2C"/>
</dbReference>
<keyword evidence="7" id="KW-1185">Reference proteome</keyword>
<feature type="signal peptide" evidence="4">
    <location>
        <begin position="1"/>
        <end position="24"/>
    </location>
</feature>
<evidence type="ECO:0000313" key="7">
    <source>
        <dbReference type="Proteomes" id="UP001296873"/>
    </source>
</evidence>